<proteinExistence type="inferred from homology"/>
<evidence type="ECO:0000256" key="4">
    <source>
        <dbReference type="ARBA" id="ARBA00022448"/>
    </source>
</evidence>
<dbReference type="RefSeq" id="WP_090631123.1">
    <property type="nucleotide sequence ID" value="NZ_CVRB01000001.1"/>
</dbReference>
<dbReference type="GO" id="GO:0006935">
    <property type="term" value="P:chemotaxis"/>
    <property type="evidence" value="ECO:0007669"/>
    <property type="project" value="UniProtKB-KW"/>
</dbReference>
<evidence type="ECO:0000256" key="5">
    <source>
        <dbReference type="ARBA" id="ARBA00022475"/>
    </source>
</evidence>
<evidence type="ECO:0000256" key="6">
    <source>
        <dbReference type="ARBA" id="ARBA00022500"/>
    </source>
</evidence>
<keyword evidence="11" id="KW-0175">Coiled coil</keyword>
<gene>
    <name evidence="12" type="ORF">BN000_00798</name>
</gene>
<accession>A0A0U1NS85</accession>
<dbReference type="Gene3D" id="1.10.287.1700">
    <property type="match status" value="1"/>
</dbReference>
<dbReference type="Proteomes" id="UP000199087">
    <property type="component" value="Unassembled WGS sequence"/>
</dbReference>
<dbReference type="STRING" id="1499688.BN000_00798"/>
<dbReference type="GO" id="GO:0044781">
    <property type="term" value="P:bacterial-type flagellum organization"/>
    <property type="evidence" value="ECO:0007669"/>
    <property type="project" value="UniProtKB-KW"/>
</dbReference>
<keyword evidence="9" id="KW-0472">Membrane</keyword>
<dbReference type="GO" id="GO:0009288">
    <property type="term" value="C:bacterial-type flagellum"/>
    <property type="evidence" value="ECO:0007669"/>
    <property type="project" value="InterPro"/>
</dbReference>
<keyword evidence="4" id="KW-0813">Transport</keyword>
<evidence type="ECO:0000256" key="2">
    <source>
        <dbReference type="ARBA" id="ARBA00010004"/>
    </source>
</evidence>
<organism evidence="12 13">
    <name type="scientific">Neobacillus massiliamazoniensis</name>
    <dbReference type="NCBI Taxonomy" id="1499688"/>
    <lineage>
        <taxon>Bacteria</taxon>
        <taxon>Bacillati</taxon>
        <taxon>Bacillota</taxon>
        <taxon>Bacilli</taxon>
        <taxon>Bacillales</taxon>
        <taxon>Bacillaceae</taxon>
        <taxon>Neobacillus</taxon>
    </lineage>
</organism>
<dbReference type="GO" id="GO:0015031">
    <property type="term" value="P:protein transport"/>
    <property type="evidence" value="ECO:0007669"/>
    <property type="project" value="UniProtKB-KW"/>
</dbReference>
<dbReference type="GO" id="GO:0071973">
    <property type="term" value="P:bacterial-type flagellum-dependent cell motility"/>
    <property type="evidence" value="ECO:0007669"/>
    <property type="project" value="InterPro"/>
</dbReference>
<keyword evidence="13" id="KW-1185">Reference proteome</keyword>
<keyword evidence="8" id="KW-0653">Protein transport</keyword>
<reference evidence="13" key="1">
    <citation type="submission" date="2015-05" db="EMBL/GenBank/DDBJ databases">
        <authorList>
            <person name="Urmite Genomes"/>
        </authorList>
    </citation>
    <scope>NUCLEOTIDE SEQUENCE [LARGE SCALE GENOMIC DNA]</scope>
    <source>
        <strain evidence="13">LF1</strain>
    </source>
</reference>
<keyword evidence="6" id="KW-0145">Chemotaxis</keyword>
<feature type="coiled-coil region" evidence="11">
    <location>
        <begin position="64"/>
        <end position="98"/>
    </location>
</feature>
<keyword evidence="10" id="KW-1006">Bacterial flagellum protein export</keyword>
<dbReference type="EMBL" id="CVRB01000001">
    <property type="protein sequence ID" value="CRK80907.1"/>
    <property type="molecule type" value="Genomic_DNA"/>
</dbReference>
<dbReference type="OrthoDB" id="2968361at2"/>
<evidence type="ECO:0000313" key="13">
    <source>
        <dbReference type="Proteomes" id="UP000199087"/>
    </source>
</evidence>
<evidence type="ECO:0000256" key="11">
    <source>
        <dbReference type="SAM" id="Coils"/>
    </source>
</evidence>
<comment type="subcellular location">
    <subcellularLocation>
        <location evidence="1">Cell membrane</location>
        <topology evidence="1">Peripheral membrane protein</topology>
        <orientation evidence="1">Cytoplasmic side</orientation>
    </subcellularLocation>
</comment>
<evidence type="ECO:0000256" key="7">
    <source>
        <dbReference type="ARBA" id="ARBA00022795"/>
    </source>
</evidence>
<keyword evidence="12" id="KW-0969">Cilium</keyword>
<evidence type="ECO:0000256" key="8">
    <source>
        <dbReference type="ARBA" id="ARBA00022927"/>
    </source>
</evidence>
<evidence type="ECO:0000256" key="9">
    <source>
        <dbReference type="ARBA" id="ARBA00023136"/>
    </source>
</evidence>
<evidence type="ECO:0000313" key="12">
    <source>
        <dbReference type="EMBL" id="CRK80907.1"/>
    </source>
</evidence>
<comment type="similarity">
    <text evidence="2">Belongs to the FliJ family.</text>
</comment>
<keyword evidence="5" id="KW-1003">Cell membrane</keyword>
<sequence length="144" mass="17638">MKFDFSFQKVLDVKEKEKEIAEQEYGTMKLRQLELEDQMDGLESEKDKAFDLYNHVNRKTVWELIEVQKEIEHVNLKMEQLKHQSQRIQHEVEQKHQVLIEKTQEAKMWNQWKAKSKQVFLKQMERQEQAMLDEMAVLRYSRRI</sequence>
<protein>
    <recommendedName>
        <fullName evidence="3">Flagellar FliJ protein</fullName>
    </recommendedName>
</protein>
<evidence type="ECO:0000256" key="3">
    <source>
        <dbReference type="ARBA" id="ARBA00020392"/>
    </source>
</evidence>
<name>A0A0U1NS85_9BACI</name>
<dbReference type="NCBIfam" id="TIGR02473">
    <property type="entry name" value="flagell_FliJ"/>
    <property type="match status" value="1"/>
</dbReference>
<evidence type="ECO:0000256" key="10">
    <source>
        <dbReference type="ARBA" id="ARBA00023225"/>
    </source>
</evidence>
<keyword evidence="12" id="KW-0282">Flagellum</keyword>
<keyword evidence="7" id="KW-1005">Bacterial flagellum biogenesis</keyword>
<keyword evidence="12" id="KW-0966">Cell projection</keyword>
<dbReference type="InterPro" id="IPR012823">
    <property type="entry name" value="Flagell_FliJ"/>
</dbReference>
<evidence type="ECO:0000256" key="1">
    <source>
        <dbReference type="ARBA" id="ARBA00004413"/>
    </source>
</evidence>
<dbReference type="GO" id="GO:0005886">
    <property type="term" value="C:plasma membrane"/>
    <property type="evidence" value="ECO:0007669"/>
    <property type="project" value="UniProtKB-SubCell"/>
</dbReference>
<dbReference type="InterPro" id="IPR053716">
    <property type="entry name" value="Flag_assembly_chemotaxis_eff"/>
</dbReference>
<dbReference type="AlphaFoldDB" id="A0A0U1NS85"/>